<name>A0ABW3QJY5_9BACT</name>
<gene>
    <name evidence="2" type="ORF">ACFQ4C_30345</name>
</gene>
<keyword evidence="2" id="KW-0646">Protease inhibitor</keyword>
<dbReference type="Proteomes" id="UP001597116">
    <property type="component" value="Unassembled WGS sequence"/>
</dbReference>
<keyword evidence="3" id="KW-1185">Reference proteome</keyword>
<feature type="domain" description="Kazal-like" evidence="1">
    <location>
        <begin position="20"/>
        <end position="72"/>
    </location>
</feature>
<dbReference type="SUPFAM" id="SSF100895">
    <property type="entry name" value="Kazal-type serine protease inhibitors"/>
    <property type="match status" value="1"/>
</dbReference>
<keyword evidence="2" id="KW-0722">Serine protease inhibitor</keyword>
<protein>
    <submittedName>
        <fullName evidence="2">Kazal-type serine protease inhibitor domain-containing protein</fullName>
    </submittedName>
</protein>
<evidence type="ECO:0000259" key="1">
    <source>
        <dbReference type="PROSITE" id="PS51465"/>
    </source>
</evidence>
<organism evidence="2 3">
    <name type="scientific">Larkinella insperata</name>
    <dbReference type="NCBI Taxonomy" id="332158"/>
    <lineage>
        <taxon>Bacteria</taxon>
        <taxon>Pseudomonadati</taxon>
        <taxon>Bacteroidota</taxon>
        <taxon>Cytophagia</taxon>
        <taxon>Cytophagales</taxon>
        <taxon>Spirosomataceae</taxon>
        <taxon>Larkinella</taxon>
    </lineage>
</organism>
<dbReference type="Gene3D" id="3.30.60.30">
    <property type="match status" value="1"/>
</dbReference>
<dbReference type="Pfam" id="PF07648">
    <property type="entry name" value="Kazal_2"/>
    <property type="match status" value="1"/>
</dbReference>
<dbReference type="GO" id="GO:0004867">
    <property type="term" value="F:serine-type endopeptidase inhibitor activity"/>
    <property type="evidence" value="ECO:0007669"/>
    <property type="project" value="UniProtKB-KW"/>
</dbReference>
<dbReference type="InterPro" id="IPR036058">
    <property type="entry name" value="Kazal_dom_sf"/>
</dbReference>
<dbReference type="CDD" id="cd00104">
    <property type="entry name" value="KAZAL_FS"/>
    <property type="match status" value="1"/>
</dbReference>
<dbReference type="PROSITE" id="PS51465">
    <property type="entry name" value="KAZAL_2"/>
    <property type="match status" value="1"/>
</dbReference>
<dbReference type="PROSITE" id="PS51257">
    <property type="entry name" value="PROKAR_LIPOPROTEIN"/>
    <property type="match status" value="1"/>
</dbReference>
<dbReference type="InterPro" id="IPR002350">
    <property type="entry name" value="Kazal_dom"/>
</dbReference>
<sequence>MRVLLLFLALGIFLGCDNQVDPDSGCIEKPRDGSGCYTNYSPVCGCNGKTYSNDCEAKAHGILTYSAGECKRE</sequence>
<proteinExistence type="predicted"/>
<dbReference type="RefSeq" id="WP_379885826.1">
    <property type="nucleotide sequence ID" value="NZ_JBHTLP010000045.1"/>
</dbReference>
<evidence type="ECO:0000313" key="3">
    <source>
        <dbReference type="Proteomes" id="UP001597116"/>
    </source>
</evidence>
<dbReference type="EMBL" id="JBHTLP010000045">
    <property type="protein sequence ID" value="MFD1145465.1"/>
    <property type="molecule type" value="Genomic_DNA"/>
</dbReference>
<accession>A0ABW3QJY5</accession>
<evidence type="ECO:0000313" key="2">
    <source>
        <dbReference type="EMBL" id="MFD1145465.1"/>
    </source>
</evidence>
<comment type="caution">
    <text evidence="2">The sequence shown here is derived from an EMBL/GenBank/DDBJ whole genome shotgun (WGS) entry which is preliminary data.</text>
</comment>
<reference evidence="3" key="1">
    <citation type="journal article" date="2019" name="Int. J. Syst. Evol. Microbiol.">
        <title>The Global Catalogue of Microorganisms (GCM) 10K type strain sequencing project: providing services to taxonomists for standard genome sequencing and annotation.</title>
        <authorList>
            <consortium name="The Broad Institute Genomics Platform"/>
            <consortium name="The Broad Institute Genome Sequencing Center for Infectious Disease"/>
            <person name="Wu L."/>
            <person name="Ma J."/>
        </authorList>
    </citation>
    <scope>NUCLEOTIDE SEQUENCE [LARGE SCALE GENOMIC DNA]</scope>
    <source>
        <strain evidence="3">CCUG 55608</strain>
    </source>
</reference>